<dbReference type="EMBL" id="LAZR01003895">
    <property type="protein sequence ID" value="KKN13696.1"/>
    <property type="molecule type" value="Genomic_DNA"/>
</dbReference>
<sequence>MNGTIPLPVKIKPDGVKATYKNGVLGVTLLKAEEAKAKVKDIKIE</sequence>
<accession>A0A0F9QKM0</accession>
<evidence type="ECO:0000259" key="1">
    <source>
        <dbReference type="PROSITE" id="PS01031"/>
    </source>
</evidence>
<protein>
    <recommendedName>
        <fullName evidence="1">SHSP domain-containing protein</fullName>
    </recommendedName>
</protein>
<dbReference type="Pfam" id="PF00011">
    <property type="entry name" value="HSP20"/>
    <property type="match status" value="1"/>
</dbReference>
<evidence type="ECO:0000313" key="2">
    <source>
        <dbReference type="EMBL" id="KKN13696.1"/>
    </source>
</evidence>
<dbReference type="AlphaFoldDB" id="A0A0F9QKM0"/>
<proteinExistence type="predicted"/>
<gene>
    <name evidence="2" type="ORF">LCGC14_1003790</name>
</gene>
<dbReference type="Gene3D" id="2.60.40.790">
    <property type="match status" value="1"/>
</dbReference>
<organism evidence="2">
    <name type="scientific">marine sediment metagenome</name>
    <dbReference type="NCBI Taxonomy" id="412755"/>
    <lineage>
        <taxon>unclassified sequences</taxon>
        <taxon>metagenomes</taxon>
        <taxon>ecological metagenomes</taxon>
    </lineage>
</organism>
<comment type="caution">
    <text evidence="2">The sequence shown here is derived from an EMBL/GenBank/DDBJ whole genome shotgun (WGS) entry which is preliminary data.</text>
</comment>
<dbReference type="CDD" id="cd06464">
    <property type="entry name" value="ACD_sHsps-like"/>
    <property type="match status" value="1"/>
</dbReference>
<feature type="domain" description="SHSP" evidence="1">
    <location>
        <begin position="1"/>
        <end position="45"/>
    </location>
</feature>
<dbReference type="InterPro" id="IPR008978">
    <property type="entry name" value="HSP20-like_chaperone"/>
</dbReference>
<dbReference type="InterPro" id="IPR002068">
    <property type="entry name" value="A-crystallin/Hsp20_dom"/>
</dbReference>
<dbReference type="SUPFAM" id="SSF49764">
    <property type="entry name" value="HSP20-like chaperones"/>
    <property type="match status" value="1"/>
</dbReference>
<name>A0A0F9QKM0_9ZZZZ</name>
<dbReference type="PROSITE" id="PS01031">
    <property type="entry name" value="SHSP"/>
    <property type="match status" value="1"/>
</dbReference>
<reference evidence="2" key="1">
    <citation type="journal article" date="2015" name="Nature">
        <title>Complex archaea that bridge the gap between prokaryotes and eukaryotes.</title>
        <authorList>
            <person name="Spang A."/>
            <person name="Saw J.H."/>
            <person name="Jorgensen S.L."/>
            <person name="Zaremba-Niedzwiedzka K."/>
            <person name="Martijn J."/>
            <person name="Lind A.E."/>
            <person name="van Eijk R."/>
            <person name="Schleper C."/>
            <person name="Guy L."/>
            <person name="Ettema T.J."/>
        </authorList>
    </citation>
    <scope>NUCLEOTIDE SEQUENCE</scope>
</reference>